<comment type="similarity">
    <text evidence="2 6">Belongs to the ABC-3 integral membrane protein family.</text>
</comment>
<dbReference type="Pfam" id="PF00950">
    <property type="entry name" value="ABC-3"/>
    <property type="match status" value="1"/>
</dbReference>
<proteinExistence type="inferred from homology"/>
<keyword evidence="6" id="KW-0813">Transport</keyword>
<accession>A0ABN8HKK7</accession>
<feature type="transmembrane region" description="Helical" evidence="7">
    <location>
        <begin position="93"/>
        <end position="116"/>
    </location>
</feature>
<feature type="transmembrane region" description="Helical" evidence="7">
    <location>
        <begin position="223"/>
        <end position="244"/>
    </location>
</feature>
<feature type="transmembrane region" description="Helical" evidence="7">
    <location>
        <begin position="14"/>
        <end position="34"/>
    </location>
</feature>
<gene>
    <name evidence="8" type="ORF">GEAMG1_1964</name>
</gene>
<evidence type="ECO:0000256" key="5">
    <source>
        <dbReference type="ARBA" id="ARBA00023136"/>
    </source>
</evidence>
<feature type="transmembrane region" description="Helical" evidence="7">
    <location>
        <begin position="136"/>
        <end position="154"/>
    </location>
</feature>
<evidence type="ECO:0000256" key="4">
    <source>
        <dbReference type="ARBA" id="ARBA00022989"/>
    </source>
</evidence>
<evidence type="ECO:0000256" key="2">
    <source>
        <dbReference type="ARBA" id="ARBA00008034"/>
    </source>
</evidence>
<organism evidence="8 9">
    <name type="scientific">Trichlorobacter ammonificans</name>
    <dbReference type="NCBI Taxonomy" id="2916410"/>
    <lineage>
        <taxon>Bacteria</taxon>
        <taxon>Pseudomonadati</taxon>
        <taxon>Thermodesulfobacteriota</taxon>
        <taxon>Desulfuromonadia</taxon>
        <taxon>Geobacterales</taxon>
        <taxon>Geobacteraceae</taxon>
        <taxon>Trichlorobacter</taxon>
    </lineage>
</organism>
<evidence type="ECO:0000313" key="8">
    <source>
        <dbReference type="EMBL" id="CAH2031799.1"/>
    </source>
</evidence>
<dbReference type="PANTHER" id="PTHR30477">
    <property type="entry name" value="ABC-TRANSPORTER METAL-BINDING PROTEIN"/>
    <property type="match status" value="1"/>
</dbReference>
<keyword evidence="5 7" id="KW-0472">Membrane</keyword>
<evidence type="ECO:0000313" key="9">
    <source>
        <dbReference type="Proteomes" id="UP001295463"/>
    </source>
</evidence>
<dbReference type="SUPFAM" id="SSF81345">
    <property type="entry name" value="ABC transporter involved in vitamin B12 uptake, BtuC"/>
    <property type="match status" value="1"/>
</dbReference>
<dbReference type="Proteomes" id="UP001295463">
    <property type="component" value="Chromosome"/>
</dbReference>
<sequence>MILELFTYGFMQRALVAGVLIGVLCAVLGVFLVLRRFSLIGDGLAHVSFGSVALALFAGLEGAAMLLVSVPVVLLSSLGILRLAGNARLGGDAAIGIVSSLGVSLGVVLAVLGRGYGVDLMSYLFGSILAISRAELLVAAGLFVVVTGLLWLYFHDLAALTFNEELAAVSGINVRFLNSLLAVLTALTVVLAMKLVGVMLISALLILPAATALQVARGFRMTVLAAVGVSLLSVTGGIMLSFALNLPTGATIILLAFALFCCSLLLRRYFLCRS</sequence>
<keyword evidence="3 6" id="KW-0812">Transmembrane</keyword>
<keyword evidence="9" id="KW-1185">Reference proteome</keyword>
<dbReference type="InterPro" id="IPR037294">
    <property type="entry name" value="ABC_BtuC-like"/>
</dbReference>
<dbReference type="Gene3D" id="1.10.3470.10">
    <property type="entry name" value="ABC transporter involved in vitamin B12 uptake, BtuC"/>
    <property type="match status" value="1"/>
</dbReference>
<dbReference type="InterPro" id="IPR001626">
    <property type="entry name" value="ABC_TroCD"/>
</dbReference>
<evidence type="ECO:0000256" key="6">
    <source>
        <dbReference type="RuleBase" id="RU003943"/>
    </source>
</evidence>
<keyword evidence="4 7" id="KW-1133">Transmembrane helix</keyword>
<comment type="subcellular location">
    <subcellularLocation>
        <location evidence="6">Cell membrane</location>
        <topology evidence="6">Multi-pass membrane protein</topology>
    </subcellularLocation>
    <subcellularLocation>
        <location evidence="1">Membrane</location>
        <topology evidence="1">Multi-pass membrane protein</topology>
    </subcellularLocation>
</comment>
<feature type="transmembrane region" description="Helical" evidence="7">
    <location>
        <begin position="195"/>
        <end position="216"/>
    </location>
</feature>
<dbReference type="PANTHER" id="PTHR30477:SF0">
    <property type="entry name" value="METAL TRANSPORT SYSTEM MEMBRANE PROTEIN TM_0125-RELATED"/>
    <property type="match status" value="1"/>
</dbReference>
<reference evidence="8 9" key="1">
    <citation type="submission" date="2022-03" db="EMBL/GenBank/DDBJ databases">
        <authorList>
            <person name="Koch H."/>
        </authorList>
    </citation>
    <scope>NUCLEOTIDE SEQUENCE [LARGE SCALE GENOMIC DNA]</scope>
    <source>
        <strain evidence="8 9">G1</strain>
    </source>
</reference>
<name>A0ABN8HKK7_9BACT</name>
<dbReference type="EMBL" id="OW150024">
    <property type="protein sequence ID" value="CAH2031799.1"/>
    <property type="molecule type" value="Genomic_DNA"/>
</dbReference>
<evidence type="ECO:0000256" key="1">
    <source>
        <dbReference type="ARBA" id="ARBA00004141"/>
    </source>
</evidence>
<evidence type="ECO:0000256" key="3">
    <source>
        <dbReference type="ARBA" id="ARBA00022692"/>
    </source>
</evidence>
<evidence type="ECO:0000256" key="7">
    <source>
        <dbReference type="SAM" id="Phobius"/>
    </source>
</evidence>
<feature type="transmembrane region" description="Helical" evidence="7">
    <location>
        <begin position="250"/>
        <end position="270"/>
    </location>
</feature>
<protein>
    <submittedName>
        <fullName evidence="8">ABC-3 protein</fullName>
    </submittedName>
</protein>